<name>A0A6H2A2G3_9ZZZZ</name>
<reference evidence="1" key="1">
    <citation type="submission" date="2020-03" db="EMBL/GenBank/DDBJ databases">
        <title>The deep terrestrial virosphere.</title>
        <authorList>
            <person name="Holmfeldt K."/>
            <person name="Nilsson E."/>
            <person name="Simone D."/>
            <person name="Lopez-Fernandez M."/>
            <person name="Wu X."/>
            <person name="de Brujin I."/>
            <person name="Lundin D."/>
            <person name="Andersson A."/>
            <person name="Bertilsson S."/>
            <person name="Dopson M."/>
        </authorList>
    </citation>
    <scope>NUCLEOTIDE SEQUENCE</scope>
    <source>
        <strain evidence="1">TM448A03756</strain>
    </source>
</reference>
<protein>
    <submittedName>
        <fullName evidence="1">Uncharacterized protein</fullName>
    </submittedName>
</protein>
<dbReference type="EMBL" id="MT144437">
    <property type="protein sequence ID" value="QJA53640.1"/>
    <property type="molecule type" value="Genomic_DNA"/>
</dbReference>
<organism evidence="1">
    <name type="scientific">viral metagenome</name>
    <dbReference type="NCBI Taxonomy" id="1070528"/>
    <lineage>
        <taxon>unclassified sequences</taxon>
        <taxon>metagenomes</taxon>
        <taxon>organismal metagenomes</taxon>
    </lineage>
</organism>
<accession>A0A6H2A2G3</accession>
<proteinExistence type="predicted"/>
<sequence>MDAEKFCCFAPELVPVHEDRWGCSVWECAGCNGPFDEQDAEGNFIDHGDCMHGIIEIVS</sequence>
<evidence type="ECO:0000313" key="1">
    <source>
        <dbReference type="EMBL" id="QJA53640.1"/>
    </source>
</evidence>
<dbReference type="AlphaFoldDB" id="A0A6H2A2G3"/>
<gene>
    <name evidence="1" type="ORF">TM448A03756_0012</name>
</gene>